<dbReference type="SUPFAM" id="SSF51161">
    <property type="entry name" value="Trimeric LpxA-like enzymes"/>
    <property type="match status" value="1"/>
</dbReference>
<dbReference type="InterPro" id="IPR047324">
    <property type="entry name" value="LbH_gamma_CA-like"/>
</dbReference>
<keyword evidence="2" id="KW-1185">Reference proteome</keyword>
<evidence type="ECO:0000313" key="2">
    <source>
        <dbReference type="Proteomes" id="UP001556196"/>
    </source>
</evidence>
<gene>
    <name evidence="1" type="ORF">ABUE31_18475</name>
</gene>
<dbReference type="Proteomes" id="UP001556196">
    <property type="component" value="Unassembled WGS sequence"/>
</dbReference>
<sequence>MPIYALDDTQPSFADRASNWIAPDATLIGKVRLGRDVSVWFGVVIRGDNEPIEIGDASNVQEHTIMHTDVGFPLVIGHGCTVGHRAVLHGCVIGDNSLIGMGAIVLNGARIGRNSLVGAGALVTEGKVFPDNSLIVGSPAKAIRTLDEAAVAGLRASAEHYVQNAKRFMADLKPAA</sequence>
<dbReference type="Pfam" id="PF00132">
    <property type="entry name" value="Hexapep"/>
    <property type="match status" value="1"/>
</dbReference>
<evidence type="ECO:0000313" key="1">
    <source>
        <dbReference type="EMBL" id="MEW9807978.1"/>
    </source>
</evidence>
<accession>A0ABV3R5E0</accession>
<dbReference type="InterPro" id="IPR011004">
    <property type="entry name" value="Trimer_LpxA-like_sf"/>
</dbReference>
<comment type="caution">
    <text evidence="1">The sequence shown here is derived from an EMBL/GenBank/DDBJ whole genome shotgun (WGS) entry which is preliminary data.</text>
</comment>
<dbReference type="EMBL" id="JBFOCI010000006">
    <property type="protein sequence ID" value="MEW9807978.1"/>
    <property type="molecule type" value="Genomic_DNA"/>
</dbReference>
<dbReference type="PANTHER" id="PTHR13061:SF29">
    <property type="entry name" value="GAMMA CARBONIC ANHYDRASE-LIKE 1, MITOCHONDRIAL-RELATED"/>
    <property type="match status" value="1"/>
</dbReference>
<reference evidence="1 2" key="1">
    <citation type="submission" date="2024-06" db="EMBL/GenBank/DDBJ databases">
        <authorList>
            <person name="Tuo L."/>
        </authorList>
    </citation>
    <scope>NUCLEOTIDE SEQUENCE [LARGE SCALE GENOMIC DNA]</scope>
    <source>
        <strain evidence="1 2">ZMM04-5</strain>
    </source>
</reference>
<dbReference type="CDD" id="cd04645">
    <property type="entry name" value="LbH_gamma_CA_like"/>
    <property type="match status" value="1"/>
</dbReference>
<dbReference type="InterPro" id="IPR001451">
    <property type="entry name" value="Hexapep"/>
</dbReference>
<dbReference type="Gene3D" id="2.160.10.10">
    <property type="entry name" value="Hexapeptide repeat proteins"/>
    <property type="match status" value="1"/>
</dbReference>
<organism evidence="1 2">
    <name type="scientific">Mesorhizobium marinum</name>
    <dbReference type="NCBI Taxonomy" id="3228790"/>
    <lineage>
        <taxon>Bacteria</taxon>
        <taxon>Pseudomonadati</taxon>
        <taxon>Pseudomonadota</taxon>
        <taxon>Alphaproteobacteria</taxon>
        <taxon>Hyphomicrobiales</taxon>
        <taxon>Phyllobacteriaceae</taxon>
        <taxon>Mesorhizobium</taxon>
    </lineage>
</organism>
<proteinExistence type="predicted"/>
<protein>
    <submittedName>
        <fullName evidence="1">Gamma carbonic anhydrase family protein</fullName>
    </submittedName>
</protein>
<dbReference type="RefSeq" id="WP_367725181.1">
    <property type="nucleotide sequence ID" value="NZ_JBFOCI010000006.1"/>
</dbReference>
<name>A0ABV3R5E0_9HYPH</name>
<dbReference type="PANTHER" id="PTHR13061">
    <property type="entry name" value="DYNACTIN SUBUNIT P25"/>
    <property type="match status" value="1"/>
</dbReference>
<dbReference type="InterPro" id="IPR050484">
    <property type="entry name" value="Transf_Hexapept/Carb_Anhydrase"/>
</dbReference>